<name>A0ABX1TP98_9GAMM</name>
<feature type="transmembrane region" description="Helical" evidence="7">
    <location>
        <begin position="228"/>
        <end position="246"/>
    </location>
</feature>
<keyword evidence="4 7" id="KW-0812">Transmembrane</keyword>
<dbReference type="InterPro" id="IPR052770">
    <property type="entry name" value="Cobalt_transport_CbiQ"/>
</dbReference>
<keyword evidence="5 7" id="KW-1133">Transmembrane helix</keyword>
<organism evidence="8 9">
    <name type="scientific">Candidatus Competibacter phosphatis</name>
    <dbReference type="NCBI Taxonomy" id="221280"/>
    <lineage>
        <taxon>Bacteria</taxon>
        <taxon>Pseudomonadati</taxon>
        <taxon>Pseudomonadota</taxon>
        <taxon>Gammaproteobacteria</taxon>
        <taxon>Candidatus Competibacteraceae</taxon>
        <taxon>Candidatus Competibacter</taxon>
    </lineage>
</organism>
<evidence type="ECO:0000256" key="4">
    <source>
        <dbReference type="ARBA" id="ARBA00022692"/>
    </source>
</evidence>
<dbReference type="InterPro" id="IPR012809">
    <property type="entry name" value="ECF_CbiQ"/>
</dbReference>
<keyword evidence="9" id="KW-1185">Reference proteome</keyword>
<sequence length="250" mass="27287">MRAIDHYAWSNRWRDWHPTEKLLPAGCLLILTLVLPPLSSGPLILASMAWATVYGAGVPMRALLQVLAAPAAFLVMGAPFLAVSISFADGFHWQWSSEGWWLALETTVRALAAVSCLAFLTLTTPLTDLIALSRRLGVPAGLIELVQLVYRLIFVFAERAITGQQAQTARLGYVRFDRGLHSVGGLAGNLFQRALHQAQRMEIGLAARGYTGELRVLNTERALSWPRLMTGITWVGLLGLSGWILGRGGS</sequence>
<reference evidence="8 9" key="1">
    <citation type="submission" date="2019-03" db="EMBL/GenBank/DDBJ databases">
        <title>Metabolic reconstructions from genomes of highly enriched 'Candidatus Accumulibacter' and 'Candidatus Competibacter' bioreactor populations.</title>
        <authorList>
            <person name="Annavajhala M.K."/>
            <person name="Welles L."/>
            <person name="Abbas B."/>
            <person name="Sorokin D."/>
            <person name="Park H."/>
            <person name="Van Loosdrecht M."/>
            <person name="Chandran K."/>
        </authorList>
    </citation>
    <scope>NUCLEOTIDE SEQUENCE [LARGE SCALE GENOMIC DNA]</scope>
    <source>
        <strain evidence="8 9">SBR_G</strain>
    </source>
</reference>
<evidence type="ECO:0000313" key="9">
    <source>
        <dbReference type="Proteomes" id="UP000760480"/>
    </source>
</evidence>
<accession>A0ABX1TP98</accession>
<dbReference type="EMBL" id="SPMZ01000035">
    <property type="protein sequence ID" value="NMQ19938.1"/>
    <property type="molecule type" value="Genomic_DNA"/>
</dbReference>
<gene>
    <name evidence="8" type="primary">cbiQ</name>
    <name evidence="8" type="ORF">E4P82_12465</name>
</gene>
<dbReference type="NCBIfam" id="TIGR02454">
    <property type="entry name" value="ECF_T_CbiQ"/>
    <property type="match status" value="1"/>
</dbReference>
<dbReference type="InterPro" id="IPR003339">
    <property type="entry name" value="ABC/ECF_trnsptr_transmembrane"/>
</dbReference>
<proteinExistence type="inferred from homology"/>
<feature type="transmembrane region" description="Helical" evidence="7">
    <location>
        <begin position="100"/>
        <end position="124"/>
    </location>
</feature>
<dbReference type="PANTHER" id="PTHR43723">
    <property type="entry name" value="COBALT TRANSPORT PROTEIN CBIQ"/>
    <property type="match status" value="1"/>
</dbReference>
<comment type="similarity">
    <text evidence="2">Belongs to the CbiQ family.</text>
</comment>
<comment type="caution">
    <text evidence="8">The sequence shown here is derived from an EMBL/GenBank/DDBJ whole genome shotgun (WGS) entry which is preliminary data.</text>
</comment>
<feature type="transmembrane region" description="Helical" evidence="7">
    <location>
        <begin position="67"/>
        <end position="88"/>
    </location>
</feature>
<keyword evidence="6 7" id="KW-0472">Membrane</keyword>
<evidence type="ECO:0000256" key="2">
    <source>
        <dbReference type="ARBA" id="ARBA00008564"/>
    </source>
</evidence>
<comment type="subcellular location">
    <subcellularLocation>
        <location evidence="1">Cell membrane</location>
        <topology evidence="1">Multi-pass membrane protein</topology>
    </subcellularLocation>
</comment>
<dbReference type="Proteomes" id="UP000760480">
    <property type="component" value="Unassembled WGS sequence"/>
</dbReference>
<dbReference type="PANTHER" id="PTHR43723:SF1">
    <property type="entry name" value="COBALT TRANSPORT PROTEIN CBIQ"/>
    <property type="match status" value="1"/>
</dbReference>
<dbReference type="RefSeq" id="WP_169249205.1">
    <property type="nucleotide sequence ID" value="NZ_SPMZ01000035.1"/>
</dbReference>
<protein>
    <submittedName>
        <fullName evidence="8">Cobalt ECF transporter T component CbiQ</fullName>
    </submittedName>
</protein>
<evidence type="ECO:0000256" key="1">
    <source>
        <dbReference type="ARBA" id="ARBA00004651"/>
    </source>
</evidence>
<keyword evidence="3" id="KW-1003">Cell membrane</keyword>
<evidence type="ECO:0000256" key="3">
    <source>
        <dbReference type="ARBA" id="ARBA00022475"/>
    </source>
</evidence>
<evidence type="ECO:0000256" key="7">
    <source>
        <dbReference type="SAM" id="Phobius"/>
    </source>
</evidence>
<evidence type="ECO:0000256" key="5">
    <source>
        <dbReference type="ARBA" id="ARBA00022989"/>
    </source>
</evidence>
<dbReference type="Pfam" id="PF02361">
    <property type="entry name" value="CbiQ"/>
    <property type="match status" value="1"/>
</dbReference>
<dbReference type="CDD" id="cd16914">
    <property type="entry name" value="EcfT"/>
    <property type="match status" value="1"/>
</dbReference>
<evidence type="ECO:0000313" key="8">
    <source>
        <dbReference type="EMBL" id="NMQ19938.1"/>
    </source>
</evidence>
<evidence type="ECO:0000256" key="6">
    <source>
        <dbReference type="ARBA" id="ARBA00023136"/>
    </source>
</evidence>